<dbReference type="RefSeq" id="WP_160352614.1">
    <property type="nucleotide sequence ID" value="NZ_SDWJ01000001.1"/>
</dbReference>
<feature type="transmembrane region" description="Helical" evidence="1">
    <location>
        <begin position="9"/>
        <end position="31"/>
    </location>
</feature>
<keyword evidence="1" id="KW-1133">Transmembrane helix</keyword>
<feature type="transmembrane region" description="Helical" evidence="1">
    <location>
        <begin position="149"/>
        <end position="167"/>
    </location>
</feature>
<sequence length="175" mass="19260">MPESRIERLFWRFWLAGLLILAAMIAMNPWFTNAVSPWGIRDHQSAGNALRVDAIQAAWQAAGVMNLARLGMAIDLVYIGVYSFGAYCGGRLFARSGKASIRRLGWVIVGASFIVGIADYVETICQFVQAMTFAGNDRLAYIAAVAQPVKSTAFLTTFFGLLAALFLRRMARRVS</sequence>
<comment type="caution">
    <text evidence="2">The sequence shown here is derived from an EMBL/GenBank/DDBJ whole genome shotgun (WGS) entry which is preliminary data.</text>
</comment>
<proteinExistence type="predicted"/>
<feature type="transmembrane region" description="Helical" evidence="1">
    <location>
        <begin position="76"/>
        <end position="94"/>
    </location>
</feature>
<reference evidence="2 3" key="1">
    <citation type="submission" date="2019-01" db="EMBL/GenBank/DDBJ databases">
        <title>Sphingorhabdus lacus sp.nov., isolated from an oligotrophic freshwater lake.</title>
        <authorList>
            <person name="Park M."/>
        </authorList>
    </citation>
    <scope>NUCLEOTIDE SEQUENCE [LARGE SCALE GENOMIC DNA]</scope>
    <source>
        <strain evidence="2 3">IMCC26285</strain>
    </source>
</reference>
<gene>
    <name evidence="2" type="ORF">EUU23_02890</name>
</gene>
<evidence type="ECO:0000256" key="1">
    <source>
        <dbReference type="SAM" id="Phobius"/>
    </source>
</evidence>
<organism evidence="2 3">
    <name type="scientific">Sphingorhabdus profundilacus</name>
    <dbReference type="NCBI Taxonomy" id="2509718"/>
    <lineage>
        <taxon>Bacteria</taxon>
        <taxon>Pseudomonadati</taxon>
        <taxon>Pseudomonadota</taxon>
        <taxon>Alphaproteobacteria</taxon>
        <taxon>Sphingomonadales</taxon>
        <taxon>Sphingomonadaceae</taxon>
        <taxon>Sphingorhabdus</taxon>
    </lineage>
</organism>
<name>A0A6I4LUG2_9SPHN</name>
<dbReference type="OrthoDB" id="7427621at2"/>
<dbReference type="Proteomes" id="UP000471147">
    <property type="component" value="Unassembled WGS sequence"/>
</dbReference>
<dbReference type="AlphaFoldDB" id="A0A6I4LUG2"/>
<keyword evidence="1" id="KW-0472">Membrane</keyword>
<accession>A0A6I4LUG2</accession>
<feature type="transmembrane region" description="Helical" evidence="1">
    <location>
        <begin position="106"/>
        <end position="129"/>
    </location>
</feature>
<keyword evidence="3" id="KW-1185">Reference proteome</keyword>
<keyword evidence="1" id="KW-0812">Transmembrane</keyword>
<protein>
    <submittedName>
        <fullName evidence="2">Uncharacterized protein</fullName>
    </submittedName>
</protein>
<evidence type="ECO:0000313" key="2">
    <source>
        <dbReference type="EMBL" id="MVZ96651.1"/>
    </source>
</evidence>
<dbReference type="EMBL" id="SDWJ01000001">
    <property type="protein sequence ID" value="MVZ96651.1"/>
    <property type="molecule type" value="Genomic_DNA"/>
</dbReference>
<evidence type="ECO:0000313" key="3">
    <source>
        <dbReference type="Proteomes" id="UP000471147"/>
    </source>
</evidence>